<organism evidence="2 3">
    <name type="scientific">Dryococelus australis</name>
    <dbReference type="NCBI Taxonomy" id="614101"/>
    <lineage>
        <taxon>Eukaryota</taxon>
        <taxon>Metazoa</taxon>
        <taxon>Ecdysozoa</taxon>
        <taxon>Arthropoda</taxon>
        <taxon>Hexapoda</taxon>
        <taxon>Insecta</taxon>
        <taxon>Pterygota</taxon>
        <taxon>Neoptera</taxon>
        <taxon>Polyneoptera</taxon>
        <taxon>Phasmatodea</taxon>
        <taxon>Verophasmatodea</taxon>
        <taxon>Anareolatae</taxon>
        <taxon>Phasmatidae</taxon>
        <taxon>Eurycanthinae</taxon>
        <taxon>Dryococelus</taxon>
    </lineage>
</organism>
<reference evidence="2 3" key="1">
    <citation type="submission" date="2023-02" db="EMBL/GenBank/DDBJ databases">
        <title>LHISI_Scaffold_Assembly.</title>
        <authorList>
            <person name="Stuart O.P."/>
            <person name="Cleave R."/>
            <person name="Magrath M.J.L."/>
            <person name="Mikheyev A.S."/>
        </authorList>
    </citation>
    <scope>NUCLEOTIDE SEQUENCE [LARGE SCALE GENOMIC DNA]</scope>
    <source>
        <strain evidence="2">Daus_M_001</strain>
        <tissue evidence="2">Leg muscle</tissue>
    </source>
</reference>
<feature type="domain" description="DUF7869" evidence="1">
    <location>
        <begin position="55"/>
        <end position="158"/>
    </location>
</feature>
<accession>A0ABQ9HZ11</accession>
<evidence type="ECO:0000259" key="1">
    <source>
        <dbReference type="Pfam" id="PF25273"/>
    </source>
</evidence>
<name>A0ABQ9HZ11_9NEOP</name>
<dbReference type="PANTHER" id="PTHR34415:SF1">
    <property type="entry name" value="INTEGRASE CATALYTIC DOMAIN-CONTAINING PROTEIN"/>
    <property type="match status" value="1"/>
</dbReference>
<dbReference type="Proteomes" id="UP001159363">
    <property type="component" value="Chromosome 3"/>
</dbReference>
<sequence length="170" mass="19499">MWDMLCKTHSDLKVTYDYYRTIFCEKFNIGFGAPYVDTCSTCSAIEKFINEHSDHRKVTSYVWLENEFAKGSNAIGSAVHHQLVHADLDGIPTIRLFSDRCGCQNKNTNMIGIVMYWFVCEAPGQKKIEIWFPIVGHSFTPPDWAFGIMGKTFRKLSVVENPTVYIDIIK</sequence>
<keyword evidence="3" id="KW-1185">Reference proteome</keyword>
<protein>
    <recommendedName>
        <fullName evidence="1">DUF7869 domain-containing protein</fullName>
    </recommendedName>
</protein>
<comment type="caution">
    <text evidence="2">The sequence shown here is derived from an EMBL/GenBank/DDBJ whole genome shotgun (WGS) entry which is preliminary data.</text>
</comment>
<dbReference type="Pfam" id="PF25273">
    <property type="entry name" value="DUF7869"/>
    <property type="match status" value="1"/>
</dbReference>
<dbReference type="InterPro" id="IPR057191">
    <property type="entry name" value="DUF7869"/>
</dbReference>
<evidence type="ECO:0000313" key="3">
    <source>
        <dbReference type="Proteomes" id="UP001159363"/>
    </source>
</evidence>
<dbReference type="PANTHER" id="PTHR34415">
    <property type="entry name" value="INTEGRASE CATALYTIC DOMAIN-CONTAINING PROTEIN"/>
    <property type="match status" value="1"/>
</dbReference>
<gene>
    <name evidence="2" type="ORF">PR048_009109</name>
</gene>
<evidence type="ECO:0000313" key="2">
    <source>
        <dbReference type="EMBL" id="KAJ8889609.1"/>
    </source>
</evidence>
<proteinExistence type="predicted"/>
<dbReference type="EMBL" id="JARBHB010000003">
    <property type="protein sequence ID" value="KAJ8889609.1"/>
    <property type="molecule type" value="Genomic_DNA"/>
</dbReference>